<gene>
    <name evidence="1" type="ORF">K737_301231</name>
</gene>
<keyword evidence="2" id="KW-1185">Reference proteome</keyword>
<dbReference type="EMBL" id="ARPM03000202">
    <property type="protein sequence ID" value="ETZ04394.1"/>
    <property type="molecule type" value="Genomic_DNA"/>
</dbReference>
<sequence length="317" mass="34540">MTIAKEAVYALHQRLKDLSIDAPADQLAYLAKALESIAGQSTVYDIVNMSDEKLQELLEAVNSHLADLNASKVNSLAAIDTAKTGSLDAINTLKASSLSSLQTATTGHLSLLDTRKDTNITAIESTGQTQLQTLTGLVSNFESINDVPNGSSIMNEVAKRNMIEPGSLPFLFGILSRQNDYWGYGDLTSQLGVWYNNVANADNMLQLLAGTHAYSTSYAGFYRPPQLYFLQGRNGMFIHKEMYVKYSVSSNEYTYPYAALGVVFVKNTTNADITRTFYCGGSSYWSSGYEGLGVFVCTPNNVNANKSAISSVTWTNI</sequence>
<dbReference type="RefSeq" id="WP_006302504.1">
    <property type="nucleotide sequence ID" value="NZ_ARPM03000202.1"/>
</dbReference>
<evidence type="ECO:0000313" key="2">
    <source>
        <dbReference type="Proteomes" id="UP000026922"/>
    </source>
</evidence>
<organism evidence="1 2">
    <name type="scientific">Holospora undulata HU1</name>
    <dbReference type="NCBI Taxonomy" id="1321371"/>
    <lineage>
        <taxon>Bacteria</taxon>
        <taxon>Pseudomonadati</taxon>
        <taxon>Pseudomonadota</taxon>
        <taxon>Alphaproteobacteria</taxon>
        <taxon>Holosporales</taxon>
        <taxon>Holosporaceae</taxon>
        <taxon>Holospora</taxon>
    </lineage>
</organism>
<evidence type="ECO:0008006" key="3">
    <source>
        <dbReference type="Google" id="ProtNLM"/>
    </source>
</evidence>
<accession>A0A061JHM9</accession>
<reference evidence="1 2" key="1">
    <citation type="journal article" date="2013" name="Genome Announc.">
        <title>Draft Genome Sequence of Holospora undulata Strain HU1, a Micronucleus-Specific Symbiont of the Ciliate Paramecium caudatum.</title>
        <authorList>
            <person name="Dohra H."/>
            <person name="Suzuki H."/>
            <person name="Suzuki T."/>
            <person name="Tanaka K."/>
            <person name="Fujishima M."/>
        </authorList>
    </citation>
    <scope>NUCLEOTIDE SEQUENCE [LARGE SCALE GENOMIC DNA]</scope>
    <source>
        <strain evidence="1 2">HU1</strain>
    </source>
</reference>
<dbReference type="AlphaFoldDB" id="A0A061JHM9"/>
<protein>
    <recommendedName>
        <fullName evidence="3">Tail fiber protein</fullName>
    </recommendedName>
</protein>
<proteinExistence type="predicted"/>
<evidence type="ECO:0000313" key="1">
    <source>
        <dbReference type="EMBL" id="ETZ04394.1"/>
    </source>
</evidence>
<dbReference type="Proteomes" id="UP000026922">
    <property type="component" value="Unassembled WGS sequence"/>
</dbReference>
<name>A0A061JHM9_9PROT</name>
<comment type="caution">
    <text evidence="1">The sequence shown here is derived from an EMBL/GenBank/DDBJ whole genome shotgun (WGS) entry which is preliminary data.</text>
</comment>